<gene>
    <name evidence="1" type="ORF">THAOC_07037</name>
</gene>
<reference evidence="1 2" key="1">
    <citation type="journal article" date="2012" name="Genome Biol.">
        <title>Genome and low-iron response of an oceanic diatom adapted to chronic iron limitation.</title>
        <authorList>
            <person name="Lommer M."/>
            <person name="Specht M."/>
            <person name="Roy A.S."/>
            <person name="Kraemer L."/>
            <person name="Andreson R."/>
            <person name="Gutowska M.A."/>
            <person name="Wolf J."/>
            <person name="Bergner S.V."/>
            <person name="Schilhabel M.B."/>
            <person name="Klostermeier U.C."/>
            <person name="Beiko R.G."/>
            <person name="Rosenstiel P."/>
            <person name="Hippler M."/>
            <person name="Laroche J."/>
        </authorList>
    </citation>
    <scope>NUCLEOTIDE SEQUENCE [LARGE SCALE GENOMIC DNA]</scope>
    <source>
        <strain evidence="1 2">CCMP1005</strain>
    </source>
</reference>
<proteinExistence type="predicted"/>
<name>K0T2W8_THAOC</name>
<sequence length="109" mass="11700">MDVAEGCIPEQNRPLVPILASAEAVAPAITDDFGLEVERRSTPHNYTARRTPAPAWWTETLLESRQLASQGLPPDHDVGAPGRDGVVHEGARLAPLRIARDIKGGDTSV</sequence>
<dbReference type="EMBL" id="AGNL01007143">
    <property type="protein sequence ID" value="EJK71514.1"/>
    <property type="molecule type" value="Genomic_DNA"/>
</dbReference>
<evidence type="ECO:0000313" key="2">
    <source>
        <dbReference type="Proteomes" id="UP000266841"/>
    </source>
</evidence>
<dbReference type="AlphaFoldDB" id="K0T2W8"/>
<evidence type="ECO:0000313" key="1">
    <source>
        <dbReference type="EMBL" id="EJK71514.1"/>
    </source>
</evidence>
<protein>
    <submittedName>
        <fullName evidence="1">Uncharacterized protein</fullName>
    </submittedName>
</protein>
<organism evidence="1 2">
    <name type="scientific">Thalassiosira oceanica</name>
    <name type="common">Marine diatom</name>
    <dbReference type="NCBI Taxonomy" id="159749"/>
    <lineage>
        <taxon>Eukaryota</taxon>
        <taxon>Sar</taxon>
        <taxon>Stramenopiles</taxon>
        <taxon>Ochrophyta</taxon>
        <taxon>Bacillariophyta</taxon>
        <taxon>Coscinodiscophyceae</taxon>
        <taxon>Thalassiosirophycidae</taxon>
        <taxon>Thalassiosirales</taxon>
        <taxon>Thalassiosiraceae</taxon>
        <taxon>Thalassiosira</taxon>
    </lineage>
</organism>
<dbReference type="Proteomes" id="UP000266841">
    <property type="component" value="Unassembled WGS sequence"/>
</dbReference>
<comment type="caution">
    <text evidence="1">The sequence shown here is derived from an EMBL/GenBank/DDBJ whole genome shotgun (WGS) entry which is preliminary data.</text>
</comment>
<accession>K0T2W8</accession>
<feature type="non-terminal residue" evidence="1">
    <location>
        <position position="109"/>
    </location>
</feature>
<keyword evidence="2" id="KW-1185">Reference proteome</keyword>